<gene>
    <name evidence="1" type="ORF">AKJ50_00485</name>
</gene>
<sequence>MPQLKLINMSKTVKARVHHGADSLNLTIPADIVREHEVNDGDIFEIEVKEVEENLVIEYKRVYCSE</sequence>
<dbReference type="Gene3D" id="2.10.260.10">
    <property type="match status" value="1"/>
</dbReference>
<accession>A0A133VGQ3</accession>
<proteinExistence type="predicted"/>
<evidence type="ECO:0000313" key="2">
    <source>
        <dbReference type="Proteomes" id="UP000070311"/>
    </source>
</evidence>
<evidence type="ECO:0000313" key="1">
    <source>
        <dbReference type="EMBL" id="KXB05595.1"/>
    </source>
</evidence>
<reference evidence="1 2" key="1">
    <citation type="journal article" date="2016" name="Sci. Rep.">
        <title>Metabolic traits of an uncultured archaeal lineage -MSBL1- from brine pools of the Red Sea.</title>
        <authorList>
            <person name="Mwirichia R."/>
            <person name="Alam I."/>
            <person name="Rashid M."/>
            <person name="Vinu M."/>
            <person name="Ba-Alawi W."/>
            <person name="Anthony Kamau A."/>
            <person name="Kamanda Ngugi D."/>
            <person name="Goker M."/>
            <person name="Klenk H.P."/>
            <person name="Bajic V."/>
            <person name="Stingl U."/>
        </authorList>
    </citation>
    <scope>NUCLEOTIDE SEQUENCE [LARGE SCALE GENOMIC DNA]</scope>
    <source>
        <strain evidence="1">SCGC-AAA382A13</strain>
    </source>
</reference>
<evidence type="ECO:0008006" key="3">
    <source>
        <dbReference type="Google" id="ProtNLM"/>
    </source>
</evidence>
<dbReference type="InterPro" id="IPR037914">
    <property type="entry name" value="SpoVT-AbrB_sf"/>
</dbReference>
<name>A0A133VGQ3_9EURY</name>
<keyword evidence="2" id="KW-1185">Reference proteome</keyword>
<dbReference type="AlphaFoldDB" id="A0A133VGQ3"/>
<comment type="caution">
    <text evidence="1">The sequence shown here is derived from an EMBL/GenBank/DDBJ whole genome shotgun (WGS) entry which is preliminary data.</text>
</comment>
<dbReference type="Proteomes" id="UP000070311">
    <property type="component" value="Unassembled WGS sequence"/>
</dbReference>
<organism evidence="1 2">
    <name type="scientific">candidate division MSBL1 archaeon SCGC-AAA382A13</name>
    <dbReference type="NCBI Taxonomy" id="1698279"/>
    <lineage>
        <taxon>Archaea</taxon>
        <taxon>Methanobacteriati</taxon>
        <taxon>Methanobacteriota</taxon>
        <taxon>candidate division MSBL1</taxon>
    </lineage>
</organism>
<dbReference type="EMBL" id="LHYD01000005">
    <property type="protein sequence ID" value="KXB05595.1"/>
    <property type="molecule type" value="Genomic_DNA"/>
</dbReference>
<dbReference type="SUPFAM" id="SSF89447">
    <property type="entry name" value="AbrB/MazE/MraZ-like"/>
    <property type="match status" value="1"/>
</dbReference>
<protein>
    <recommendedName>
        <fullName evidence="3">SpoVT-AbrB domain-containing protein</fullName>
    </recommendedName>
</protein>